<proteinExistence type="predicted"/>
<evidence type="ECO:0000313" key="1">
    <source>
        <dbReference type="EMBL" id="UFZ03254.1"/>
    </source>
</evidence>
<protein>
    <submittedName>
        <fullName evidence="1">Uncharacterized protein</fullName>
    </submittedName>
</protein>
<gene>
    <name evidence="1" type="ORF">LQG66_29045</name>
</gene>
<reference evidence="1" key="1">
    <citation type="journal article" date="2024" name="Antonie Van Leeuwenhoek">
        <title>Bradyrhizobium ontarionense sp. nov., a novel bacterial symbiont isolated from Aeschynomene indica (Indian jointvetch), harbours photosynthesis, nitrogen fixation and nitrous oxide (N2O) reductase genes.</title>
        <authorList>
            <person name="Bromfield E.S.P."/>
            <person name="Cloutier S."/>
        </authorList>
    </citation>
    <scope>NUCLEOTIDE SEQUENCE</scope>
    <source>
        <strain evidence="1">A19</strain>
    </source>
</reference>
<dbReference type="RefSeq" id="WP_231319277.1">
    <property type="nucleotide sequence ID" value="NZ_CP088156.1"/>
</dbReference>
<accession>A0ABY3R8I2</accession>
<dbReference type="EMBL" id="CP088156">
    <property type="protein sequence ID" value="UFZ03254.1"/>
    <property type="molecule type" value="Genomic_DNA"/>
</dbReference>
<evidence type="ECO:0000313" key="2">
    <source>
        <dbReference type="Proteomes" id="UP001431010"/>
    </source>
</evidence>
<dbReference type="Proteomes" id="UP001431010">
    <property type="component" value="Chromosome"/>
</dbReference>
<keyword evidence="2" id="KW-1185">Reference proteome</keyword>
<sequence>MDVKLRGPGAPTLALSRQVMILLITVANKPGHRGERKVNVKTVAQGMPDDRLNLWYLPPAFFSQAGHG</sequence>
<name>A0ABY3R8I2_9BRAD</name>
<organism evidence="1 2">
    <name type="scientific">Bradyrhizobium ontarionense</name>
    <dbReference type="NCBI Taxonomy" id="2898149"/>
    <lineage>
        <taxon>Bacteria</taxon>
        <taxon>Pseudomonadati</taxon>
        <taxon>Pseudomonadota</taxon>
        <taxon>Alphaproteobacteria</taxon>
        <taxon>Hyphomicrobiales</taxon>
        <taxon>Nitrobacteraceae</taxon>
        <taxon>Bradyrhizobium</taxon>
    </lineage>
</organism>